<dbReference type="InterPro" id="IPR050863">
    <property type="entry name" value="CenT-Element_Derived"/>
</dbReference>
<feature type="domain" description="DDE-1" evidence="1">
    <location>
        <begin position="233"/>
        <end position="398"/>
    </location>
</feature>
<proteinExistence type="predicted"/>
<dbReference type="GO" id="GO:0005634">
    <property type="term" value="C:nucleus"/>
    <property type="evidence" value="ECO:0007669"/>
    <property type="project" value="TreeGrafter"/>
</dbReference>
<evidence type="ECO:0000259" key="1">
    <source>
        <dbReference type="Pfam" id="PF03184"/>
    </source>
</evidence>
<dbReference type="PANTHER" id="PTHR19303:SF57">
    <property type="entry name" value="HTH CENPB-TYPE DOMAIN-CONTAINING PROTEIN"/>
    <property type="match status" value="1"/>
</dbReference>
<dbReference type="VEuPathDB" id="FungiDB:H257_09781"/>
<sequence length="406" mass="46243">MKVDCLATPQIDSLLDQVSPMEPKGIQHRPRPFIAQKLQAVVTAQATCVREAARQLGYAERAVQLWVHEQSKLASFEGSKTRKKNTGNCGAKPILPAAHALVTYMKDLRRHELAVTSSHFTQFLREDNMEWIVNYMVTRKEGYKSLLRLMQRFADRHGFPKQRVCRQKKTQEDLESTCFLFGQLFHDTYPDLSPDCLYNADETGIYFDMCPSSIWAVRGGGSYVANSETHSYRMTALLTVRADGLKLPILFVIRGEPGGVIETNEFNEYPPGQFYAMQKKAWMNGDVWRYYLRDVLAPIIENPSVLLVDNFDSHITDESERIVGDELGSEICALPPNSTSHCQPLDVSLMGPFKQHLRDLWVITQNSATTSKEKRIVMFERAIKAWDMITEEEIRASFVKALPKQA</sequence>
<dbReference type="InterPro" id="IPR004875">
    <property type="entry name" value="DDE_SF_endonuclease_dom"/>
</dbReference>
<protein>
    <recommendedName>
        <fullName evidence="1">DDE-1 domain-containing protein</fullName>
    </recommendedName>
</protein>
<gene>
    <name evidence="2" type="ORF">DYB36_006743</name>
</gene>
<organism evidence="2 3">
    <name type="scientific">Aphanomyces astaci</name>
    <name type="common">Crayfish plague agent</name>
    <dbReference type="NCBI Taxonomy" id="112090"/>
    <lineage>
        <taxon>Eukaryota</taxon>
        <taxon>Sar</taxon>
        <taxon>Stramenopiles</taxon>
        <taxon>Oomycota</taxon>
        <taxon>Saprolegniomycetes</taxon>
        <taxon>Saprolegniales</taxon>
        <taxon>Verrucalvaceae</taxon>
        <taxon>Aphanomyces</taxon>
    </lineage>
</organism>
<reference evidence="2 3" key="1">
    <citation type="submission" date="2018-08" db="EMBL/GenBank/DDBJ databases">
        <title>Aphanomyces genome sequencing and annotation.</title>
        <authorList>
            <person name="Minardi D."/>
            <person name="Oidtmann B."/>
            <person name="Van Der Giezen M."/>
            <person name="Studholme D.J."/>
        </authorList>
    </citation>
    <scope>NUCLEOTIDE SEQUENCE [LARGE SCALE GENOMIC DNA]</scope>
    <source>
        <strain evidence="2 3">Kv</strain>
    </source>
</reference>
<dbReference type="Gene3D" id="3.30.420.10">
    <property type="entry name" value="Ribonuclease H-like superfamily/Ribonuclease H"/>
    <property type="match status" value="1"/>
</dbReference>
<dbReference type="Pfam" id="PF03184">
    <property type="entry name" value="DDE_1"/>
    <property type="match status" value="1"/>
</dbReference>
<evidence type="ECO:0000313" key="2">
    <source>
        <dbReference type="EMBL" id="RHY05102.1"/>
    </source>
</evidence>
<comment type="caution">
    <text evidence="2">The sequence shown here is derived from an EMBL/GenBank/DDBJ whole genome shotgun (WGS) entry which is preliminary data.</text>
</comment>
<name>A0A397ABZ6_APHAT</name>
<evidence type="ECO:0000313" key="3">
    <source>
        <dbReference type="Proteomes" id="UP000265427"/>
    </source>
</evidence>
<dbReference type="AlphaFoldDB" id="A0A397ABZ6"/>
<dbReference type="EMBL" id="QUSZ01006628">
    <property type="protein sequence ID" value="RHY05102.1"/>
    <property type="molecule type" value="Genomic_DNA"/>
</dbReference>
<dbReference type="PANTHER" id="PTHR19303">
    <property type="entry name" value="TRANSPOSON"/>
    <property type="match status" value="1"/>
</dbReference>
<dbReference type="GO" id="GO:0003677">
    <property type="term" value="F:DNA binding"/>
    <property type="evidence" value="ECO:0007669"/>
    <property type="project" value="TreeGrafter"/>
</dbReference>
<dbReference type="InterPro" id="IPR036397">
    <property type="entry name" value="RNaseH_sf"/>
</dbReference>
<dbReference type="Proteomes" id="UP000265427">
    <property type="component" value="Unassembled WGS sequence"/>
</dbReference>
<accession>A0A397ABZ6</accession>